<comment type="cofactor">
    <cofactor evidence="1">
        <name>dipyrromethane</name>
        <dbReference type="ChEBI" id="CHEBI:60342"/>
    </cofactor>
</comment>
<dbReference type="HAMAP" id="MF_00260">
    <property type="entry name" value="Porphobil_deam"/>
    <property type="match status" value="1"/>
</dbReference>
<evidence type="ECO:0000313" key="12">
    <source>
        <dbReference type="RefSeq" id="XP_013394550.1"/>
    </source>
</evidence>
<feature type="domain" description="Porphobilinogen deaminase N-terminal" evidence="8">
    <location>
        <begin position="9"/>
        <end position="220"/>
    </location>
</feature>
<keyword evidence="10" id="KW-1185">Reference proteome</keyword>
<dbReference type="InterPro" id="IPR022418">
    <property type="entry name" value="Porphobilinogen_deaminase_C"/>
</dbReference>
<dbReference type="GO" id="GO:0006782">
    <property type="term" value="P:protoporphyrinogen IX biosynthetic process"/>
    <property type="evidence" value="ECO:0007669"/>
    <property type="project" value="UniProtKB-UniPathway"/>
</dbReference>
<dbReference type="Pfam" id="PF03900">
    <property type="entry name" value="Porphobil_deamC"/>
    <property type="match status" value="1"/>
</dbReference>
<dbReference type="RefSeq" id="XP_013394549.1">
    <property type="nucleotide sequence ID" value="XM_013539095.1"/>
</dbReference>
<dbReference type="InterPro" id="IPR000860">
    <property type="entry name" value="HemC"/>
</dbReference>
<dbReference type="OrthoDB" id="564646at2759"/>
<dbReference type="PANTHER" id="PTHR11557:SF0">
    <property type="entry name" value="PORPHOBILINOGEN DEAMINASE"/>
    <property type="match status" value="1"/>
</dbReference>
<dbReference type="AlphaFoldDB" id="A0A1S3I8F8"/>
<dbReference type="FunFam" id="3.40.190.10:FF:000005">
    <property type="entry name" value="Porphobilinogen deaminase"/>
    <property type="match status" value="1"/>
</dbReference>
<dbReference type="NCBIfam" id="TIGR00212">
    <property type="entry name" value="hemC"/>
    <property type="match status" value="1"/>
</dbReference>
<accession>A0A1S3I8F8</accession>
<evidence type="ECO:0000256" key="2">
    <source>
        <dbReference type="ARBA" id="ARBA00004735"/>
    </source>
</evidence>
<dbReference type="EC" id="2.5.1.61" evidence="4"/>
<dbReference type="FunFam" id="3.40.190.10:FF:000260">
    <property type="entry name" value="Porphobilinogen deaminase"/>
    <property type="match status" value="1"/>
</dbReference>
<evidence type="ECO:0000256" key="1">
    <source>
        <dbReference type="ARBA" id="ARBA00001916"/>
    </source>
</evidence>
<comment type="similarity">
    <text evidence="3">Belongs to the HMBS family.</text>
</comment>
<evidence type="ECO:0000256" key="3">
    <source>
        <dbReference type="ARBA" id="ARBA00005638"/>
    </source>
</evidence>
<name>A0A1S3I8F8_LINAN</name>
<dbReference type="SUPFAM" id="SSF53850">
    <property type="entry name" value="Periplasmic binding protein-like II"/>
    <property type="match status" value="1"/>
</dbReference>
<dbReference type="CDD" id="cd13645">
    <property type="entry name" value="PBP2_HuPBGD_like"/>
    <property type="match status" value="1"/>
</dbReference>
<evidence type="ECO:0000256" key="7">
    <source>
        <dbReference type="ARBA" id="ARBA00033064"/>
    </source>
</evidence>
<sequence length="477" mass="52288">MGKDVKKVVRVGTRKSQLALIQTHHVIDLLSKIYPNIEFEVIKMSTTGDKVLDTALSKIGEKSLFTKELEFALEDKRVDFVVHSLKDLPSTLPPGMIIAGVLERESPCDAVVFHPDVKDKKLQSLPQDSIIGTSSLRRASQLKRQFPQLKFQDVRGNLNTRLRKLDTGDTYSALVLAEAGLKRMQWNDRIDEVLSPDVCMYAICQGALAVECRDNDTETLELISKLQHRESLLRCVAERAFLKKLEGGCSVPVAVHSELADDNLMLKGGVFSLDGTEAVIDSINVKLPEEGERSPKRSRSVFVPSCASVVSNQVSFHVMQAAEAAGIRVAELLLAEGAGPILEHSRQHTEAHTKRHPSGAPACPYFETVKKELETEGVIDKNDGHVIDHVPPRRPSAGDEIEGLPHCPYFEVVDNSEADATDAGSNGNGVVKETPVVIETPVVKETLVETKSNIQLKEAKTNGSAAKCPFHNVTDTK</sequence>
<dbReference type="RefSeq" id="XP_013394550.1">
    <property type="nucleotide sequence ID" value="XM_013539096.1"/>
</dbReference>
<dbReference type="Pfam" id="PF01379">
    <property type="entry name" value="Porphobil_deam"/>
    <property type="match status" value="1"/>
</dbReference>
<dbReference type="OMA" id="WNDRIDE"/>
<gene>
    <name evidence="11 12" type="primary">LOC106162003</name>
</gene>
<evidence type="ECO:0000256" key="4">
    <source>
        <dbReference type="ARBA" id="ARBA00012655"/>
    </source>
</evidence>
<dbReference type="InterPro" id="IPR036803">
    <property type="entry name" value="Porphobilinogen_deaminase_C_sf"/>
</dbReference>
<dbReference type="GeneID" id="106162003"/>
<dbReference type="GO" id="GO:0004418">
    <property type="term" value="F:hydroxymethylbilane synthase activity"/>
    <property type="evidence" value="ECO:0007669"/>
    <property type="project" value="UniProtKB-EC"/>
</dbReference>
<dbReference type="InterPro" id="IPR022419">
    <property type="entry name" value="Porphobilin_deaminase_cofac_BS"/>
</dbReference>
<comment type="pathway">
    <text evidence="2">Porphyrin-containing compound metabolism; protoporphyrin-IX biosynthesis; coproporphyrinogen-III from 5-aminolevulinate: step 2/4.</text>
</comment>
<feature type="domain" description="Porphobilinogen deaminase C-terminal" evidence="9">
    <location>
        <begin position="233"/>
        <end position="290"/>
    </location>
</feature>
<dbReference type="PRINTS" id="PR00151">
    <property type="entry name" value="PORPHBDMNASE"/>
</dbReference>
<dbReference type="InterPro" id="IPR022417">
    <property type="entry name" value="Porphobilin_deaminase_N"/>
</dbReference>
<dbReference type="UniPathway" id="UPA00251">
    <property type="reaction ID" value="UER00319"/>
</dbReference>
<evidence type="ECO:0000313" key="10">
    <source>
        <dbReference type="Proteomes" id="UP000085678"/>
    </source>
</evidence>
<dbReference type="PROSITE" id="PS00533">
    <property type="entry name" value="PORPHOBILINOGEN_DEAM"/>
    <property type="match status" value="1"/>
</dbReference>
<dbReference type="Proteomes" id="UP000085678">
    <property type="component" value="Unplaced"/>
</dbReference>
<protein>
    <recommendedName>
        <fullName evidence="4">hydroxymethylbilane synthase</fullName>
        <ecNumber evidence="4">2.5.1.61</ecNumber>
    </recommendedName>
    <alternativeName>
        <fullName evidence="7">Hydroxymethylbilane synthase</fullName>
    </alternativeName>
</protein>
<evidence type="ECO:0000256" key="6">
    <source>
        <dbReference type="ARBA" id="ARBA00023244"/>
    </source>
</evidence>
<dbReference type="PANTHER" id="PTHR11557">
    <property type="entry name" value="PORPHOBILINOGEN DEAMINASE"/>
    <property type="match status" value="1"/>
</dbReference>
<evidence type="ECO:0000256" key="5">
    <source>
        <dbReference type="ARBA" id="ARBA00022679"/>
    </source>
</evidence>
<dbReference type="GO" id="GO:0005737">
    <property type="term" value="C:cytoplasm"/>
    <property type="evidence" value="ECO:0007669"/>
    <property type="project" value="TreeGrafter"/>
</dbReference>
<dbReference type="SUPFAM" id="SSF54782">
    <property type="entry name" value="Porphobilinogen deaminase (hydroxymethylbilane synthase), C-terminal domain"/>
    <property type="match status" value="1"/>
</dbReference>
<dbReference type="Gene3D" id="3.30.160.40">
    <property type="entry name" value="Porphobilinogen deaminase, C-terminal domain"/>
    <property type="match status" value="1"/>
</dbReference>
<evidence type="ECO:0000313" key="11">
    <source>
        <dbReference type="RefSeq" id="XP_013394549.1"/>
    </source>
</evidence>
<evidence type="ECO:0000259" key="8">
    <source>
        <dbReference type="Pfam" id="PF01379"/>
    </source>
</evidence>
<dbReference type="KEGG" id="lak:106162003"/>
<evidence type="ECO:0000259" key="9">
    <source>
        <dbReference type="Pfam" id="PF03900"/>
    </source>
</evidence>
<keyword evidence="5" id="KW-0808">Transferase</keyword>
<dbReference type="Gene3D" id="3.40.190.10">
    <property type="entry name" value="Periplasmic binding protein-like II"/>
    <property type="match status" value="2"/>
</dbReference>
<organism evidence="10 12">
    <name type="scientific">Lingula anatina</name>
    <name type="common">Brachiopod</name>
    <name type="synonym">Lingula unguis</name>
    <dbReference type="NCBI Taxonomy" id="7574"/>
    <lineage>
        <taxon>Eukaryota</taxon>
        <taxon>Metazoa</taxon>
        <taxon>Spiralia</taxon>
        <taxon>Lophotrochozoa</taxon>
        <taxon>Brachiopoda</taxon>
        <taxon>Linguliformea</taxon>
        <taxon>Lingulata</taxon>
        <taxon>Lingulida</taxon>
        <taxon>Linguloidea</taxon>
        <taxon>Lingulidae</taxon>
        <taxon>Lingula</taxon>
    </lineage>
</organism>
<dbReference type="STRING" id="7574.A0A1S3I8F8"/>
<reference evidence="11 12" key="1">
    <citation type="submission" date="2025-04" db="UniProtKB">
        <authorList>
            <consortium name="RefSeq"/>
        </authorList>
    </citation>
    <scope>IDENTIFICATION</scope>
    <source>
        <tissue evidence="11 12">Gonads</tissue>
    </source>
</reference>
<proteinExistence type="inferred from homology"/>
<keyword evidence="6" id="KW-0627">Porphyrin biosynthesis</keyword>